<dbReference type="PATRIC" id="fig|1178482.3.peg.1757"/>
<dbReference type="STRING" id="1178482.AR456_14150"/>
<reference evidence="2 3" key="1">
    <citation type="submission" date="2013-08" db="EMBL/GenBank/DDBJ databases">
        <title>draft genome of Halomonas huanghegensis, strain BJGMM-B45T.</title>
        <authorList>
            <person name="Miao C."/>
            <person name="Wan Y."/>
            <person name="Jin W."/>
        </authorList>
    </citation>
    <scope>NUCLEOTIDE SEQUENCE [LARGE SCALE GENOMIC DNA]</scope>
    <source>
        <strain evidence="2 3">BJGMM-B45</strain>
    </source>
</reference>
<proteinExistence type="predicted"/>
<dbReference type="AlphaFoldDB" id="W1N7S8"/>
<dbReference type="InterPro" id="IPR000572">
    <property type="entry name" value="OxRdtase_Mopterin-bd_dom"/>
</dbReference>
<dbReference type="Pfam" id="PF00174">
    <property type="entry name" value="Oxidored_molyb"/>
    <property type="match status" value="1"/>
</dbReference>
<evidence type="ECO:0000259" key="1">
    <source>
        <dbReference type="Pfam" id="PF00174"/>
    </source>
</evidence>
<dbReference type="Proteomes" id="UP000019113">
    <property type="component" value="Unassembled WGS sequence"/>
</dbReference>
<organism evidence="2 3">
    <name type="scientific">Halomonas huangheensis</name>
    <dbReference type="NCBI Taxonomy" id="1178482"/>
    <lineage>
        <taxon>Bacteria</taxon>
        <taxon>Pseudomonadati</taxon>
        <taxon>Pseudomonadota</taxon>
        <taxon>Gammaproteobacteria</taxon>
        <taxon>Oceanospirillales</taxon>
        <taxon>Halomonadaceae</taxon>
        <taxon>Halomonas</taxon>
    </lineage>
</organism>
<evidence type="ECO:0000313" key="2">
    <source>
        <dbReference type="EMBL" id="ERL51564.1"/>
    </source>
</evidence>
<keyword evidence="3" id="KW-1185">Reference proteome</keyword>
<protein>
    <recommendedName>
        <fullName evidence="1">Oxidoreductase molybdopterin-binding domain-containing protein</fullName>
    </recommendedName>
</protein>
<comment type="caution">
    <text evidence="2">The sequence shown here is derived from an EMBL/GenBank/DDBJ whole genome shotgun (WGS) entry which is preliminary data.</text>
</comment>
<dbReference type="KEGG" id="hhu:AR456_14150"/>
<dbReference type="SUPFAM" id="SSF56524">
    <property type="entry name" value="Oxidoreductase molybdopterin-binding domain"/>
    <property type="match status" value="1"/>
</dbReference>
<evidence type="ECO:0000313" key="3">
    <source>
        <dbReference type="Proteomes" id="UP000019113"/>
    </source>
</evidence>
<dbReference type="Gene3D" id="3.90.420.10">
    <property type="entry name" value="Oxidoreductase, molybdopterin-binding domain"/>
    <property type="match status" value="1"/>
</dbReference>
<dbReference type="InterPro" id="IPR036374">
    <property type="entry name" value="OxRdtase_Mopterin-bd_sf"/>
</dbReference>
<dbReference type="EMBL" id="AVBC01000023">
    <property type="protein sequence ID" value="ERL51564.1"/>
    <property type="molecule type" value="Genomic_DNA"/>
</dbReference>
<dbReference type="OrthoDB" id="9798763at2"/>
<accession>W1N7S8</accession>
<dbReference type="eggNOG" id="COG3915">
    <property type="taxonomic scope" value="Bacteria"/>
</dbReference>
<feature type="domain" description="Oxidoreductase molybdopterin-binding" evidence="1">
    <location>
        <begin position="64"/>
        <end position="141"/>
    </location>
</feature>
<sequence>MGWRYGRILLGAVLLLISVPSLALQAPTGAVILEVAGSIDATNVDGEAHFDRDMLEALPQHVVTTGHPWIDGQSRFEGPLLRDILQAVSAHGETMNVQAIRAYASDIPFSDAHDYDVILALTRDGTPIRVRDRGPLQVIYPFDERPELNTNIYFSRSVWHVARIEVR</sequence>
<dbReference type="RefSeq" id="WP_021818711.1">
    <property type="nucleotide sequence ID" value="NZ_AVBC01000023.1"/>
</dbReference>
<gene>
    <name evidence="2" type="ORF">BJB45_12980</name>
</gene>
<name>W1N7S8_9GAMM</name>